<feature type="region of interest" description="Disordered" evidence="1">
    <location>
        <begin position="50"/>
        <end position="127"/>
    </location>
</feature>
<reference evidence="2" key="1">
    <citation type="journal article" date="2021" name="bioRxiv">
        <title>Whole Genome Assembly and Annotation of Northern Wild Rice, Zizania palustris L., Supports a Whole Genome Duplication in the Zizania Genus.</title>
        <authorList>
            <person name="Haas M."/>
            <person name="Kono T."/>
            <person name="Macchietto M."/>
            <person name="Millas R."/>
            <person name="McGilp L."/>
            <person name="Shao M."/>
            <person name="Duquette J."/>
            <person name="Hirsch C.N."/>
            <person name="Kimball J."/>
        </authorList>
    </citation>
    <scope>NUCLEOTIDE SEQUENCE</scope>
    <source>
        <tissue evidence="2">Fresh leaf tissue</tissue>
    </source>
</reference>
<name>A0A8J6BSU9_ZIZPA</name>
<comment type="caution">
    <text evidence="2">The sequence shown here is derived from an EMBL/GenBank/DDBJ whole genome shotgun (WGS) entry which is preliminary data.</text>
</comment>
<organism evidence="2 3">
    <name type="scientific">Zizania palustris</name>
    <name type="common">Northern wild rice</name>
    <dbReference type="NCBI Taxonomy" id="103762"/>
    <lineage>
        <taxon>Eukaryota</taxon>
        <taxon>Viridiplantae</taxon>
        <taxon>Streptophyta</taxon>
        <taxon>Embryophyta</taxon>
        <taxon>Tracheophyta</taxon>
        <taxon>Spermatophyta</taxon>
        <taxon>Magnoliopsida</taxon>
        <taxon>Liliopsida</taxon>
        <taxon>Poales</taxon>
        <taxon>Poaceae</taxon>
        <taxon>BOP clade</taxon>
        <taxon>Oryzoideae</taxon>
        <taxon>Oryzeae</taxon>
        <taxon>Zizaniinae</taxon>
        <taxon>Zizania</taxon>
    </lineage>
</organism>
<feature type="compositionally biased region" description="Low complexity" evidence="1">
    <location>
        <begin position="59"/>
        <end position="70"/>
    </location>
</feature>
<feature type="region of interest" description="Disordered" evidence="1">
    <location>
        <begin position="1"/>
        <end position="31"/>
    </location>
</feature>
<dbReference type="AlphaFoldDB" id="A0A8J6BSU9"/>
<reference evidence="2" key="2">
    <citation type="submission" date="2021-02" db="EMBL/GenBank/DDBJ databases">
        <authorList>
            <person name="Kimball J.A."/>
            <person name="Haas M.W."/>
            <person name="Macchietto M."/>
            <person name="Kono T."/>
            <person name="Duquette J."/>
            <person name="Shao M."/>
        </authorList>
    </citation>
    <scope>NUCLEOTIDE SEQUENCE</scope>
    <source>
        <tissue evidence="2">Fresh leaf tissue</tissue>
    </source>
</reference>
<feature type="compositionally biased region" description="Low complexity" evidence="1">
    <location>
        <begin position="78"/>
        <end position="88"/>
    </location>
</feature>
<gene>
    <name evidence="2" type="ORF">GUJ93_ZPchr0012g21439</name>
</gene>
<evidence type="ECO:0000256" key="1">
    <source>
        <dbReference type="SAM" id="MobiDB-lite"/>
    </source>
</evidence>
<proteinExistence type="predicted"/>
<protein>
    <submittedName>
        <fullName evidence="2">Uncharacterized protein</fullName>
    </submittedName>
</protein>
<evidence type="ECO:0000313" key="2">
    <source>
        <dbReference type="EMBL" id="KAG8091810.1"/>
    </source>
</evidence>
<evidence type="ECO:0000313" key="3">
    <source>
        <dbReference type="Proteomes" id="UP000729402"/>
    </source>
</evidence>
<dbReference type="Proteomes" id="UP000729402">
    <property type="component" value="Unassembled WGS sequence"/>
</dbReference>
<sequence>MAHTLSAPAFRRKPKPKPKPKPVRSGAERHVLIQPPGAFGVGLVLSLRSSLAPLPPSPRGVDTAADAAGDPDLDPRRPLSLGSSPSDSACPAALVSRRRETEVLVGAESSSAGVVPNEAGDRPPPLR</sequence>
<accession>A0A8J6BSU9</accession>
<dbReference type="EMBL" id="JAAALK010000080">
    <property type="protein sequence ID" value="KAG8091810.1"/>
    <property type="molecule type" value="Genomic_DNA"/>
</dbReference>
<keyword evidence="3" id="KW-1185">Reference proteome</keyword>
<feature type="compositionally biased region" description="Basic residues" evidence="1">
    <location>
        <begin position="10"/>
        <end position="22"/>
    </location>
</feature>